<dbReference type="FunFam" id="3.20.20.70:FF:000027">
    <property type="entry name" value="Dihydropyrimidine dehydrogenase [NADP(+)]"/>
    <property type="match status" value="1"/>
</dbReference>
<organism evidence="22 23">
    <name type="scientific">Paenibacillus polysaccharolyticus</name>
    <dbReference type="NCBI Taxonomy" id="582692"/>
    <lineage>
        <taxon>Bacteria</taxon>
        <taxon>Bacillati</taxon>
        <taxon>Bacillota</taxon>
        <taxon>Bacilli</taxon>
        <taxon>Bacillales</taxon>
        <taxon>Paenibacillaceae</taxon>
        <taxon>Paenibacillus</taxon>
    </lineage>
</organism>
<keyword evidence="8" id="KW-0285">Flavoprotein</keyword>
<dbReference type="AlphaFoldDB" id="A0A1G5K344"/>
<evidence type="ECO:0000256" key="9">
    <source>
        <dbReference type="ARBA" id="ARBA00022643"/>
    </source>
</evidence>
<evidence type="ECO:0000256" key="6">
    <source>
        <dbReference type="ARBA" id="ARBA00011738"/>
    </source>
</evidence>
<dbReference type="InterPro" id="IPR017896">
    <property type="entry name" value="4Fe4S_Fe-S-bd"/>
</dbReference>
<keyword evidence="9" id="KW-0288">FMN</keyword>
<dbReference type="PANTHER" id="PTHR43073">
    <property type="entry name" value="DIHYDROPYRIMIDINE DEHYDROGENASE [NADP(+)]"/>
    <property type="match status" value="1"/>
</dbReference>
<dbReference type="SUPFAM" id="SSF51395">
    <property type="entry name" value="FMN-linked oxidoreductases"/>
    <property type="match status" value="1"/>
</dbReference>
<dbReference type="CDD" id="cd02940">
    <property type="entry name" value="DHPD_FMN"/>
    <property type="match status" value="1"/>
</dbReference>
<keyword evidence="10" id="KW-0479">Metal-binding</keyword>
<evidence type="ECO:0000256" key="13">
    <source>
        <dbReference type="ARBA" id="ARBA00023014"/>
    </source>
</evidence>
<evidence type="ECO:0000256" key="1">
    <source>
        <dbReference type="ARBA" id="ARBA00001694"/>
    </source>
</evidence>
<comment type="catalytic activity">
    <reaction evidence="1">
        <text>(S)-dihydroorotate + fumarate = orotate + succinate</text>
        <dbReference type="Rhea" id="RHEA:30059"/>
        <dbReference type="ChEBI" id="CHEBI:29806"/>
        <dbReference type="ChEBI" id="CHEBI:30031"/>
        <dbReference type="ChEBI" id="CHEBI:30839"/>
        <dbReference type="ChEBI" id="CHEBI:30864"/>
        <dbReference type="EC" id="1.3.98.1"/>
    </reaction>
</comment>
<evidence type="ECO:0000256" key="15">
    <source>
        <dbReference type="ARBA" id="ARBA00032722"/>
    </source>
</evidence>
<proteinExistence type="inferred from homology"/>
<dbReference type="InterPro" id="IPR017900">
    <property type="entry name" value="4Fe4S_Fe_S_CS"/>
</dbReference>
<evidence type="ECO:0000313" key="22">
    <source>
        <dbReference type="EMBL" id="SCY95102.1"/>
    </source>
</evidence>
<dbReference type="Gene3D" id="3.30.70.20">
    <property type="match status" value="1"/>
</dbReference>
<evidence type="ECO:0000256" key="14">
    <source>
        <dbReference type="ARBA" id="ARBA00030119"/>
    </source>
</evidence>
<comment type="function">
    <text evidence="18">Involved in pyrimidine base degradation. Catalyzes physiologically the reduction of uracil to 5,6-dihydrouracil (DHU) by using NADH as a specific cosubstrate. It also catalyzes the reverse reaction and the reduction of thymine to 5,6-dihydrothymine (DHT).</text>
</comment>
<dbReference type="InterPro" id="IPR013785">
    <property type="entry name" value="Aldolase_TIM"/>
</dbReference>
<feature type="domain" description="4Fe-4S ferredoxin-type" evidence="21">
    <location>
        <begin position="333"/>
        <end position="365"/>
    </location>
</feature>
<dbReference type="RefSeq" id="WP_090922780.1">
    <property type="nucleotide sequence ID" value="NZ_FMVM01000013.1"/>
</dbReference>
<dbReference type="EC" id="1.3.1.1" evidence="20"/>
<keyword evidence="13" id="KW-0411">Iron-sulfur</keyword>
<evidence type="ECO:0000256" key="3">
    <source>
        <dbReference type="ARBA" id="ARBA00004725"/>
    </source>
</evidence>
<dbReference type="GO" id="GO:0005737">
    <property type="term" value="C:cytoplasm"/>
    <property type="evidence" value="ECO:0007669"/>
    <property type="project" value="InterPro"/>
</dbReference>
<keyword evidence="12" id="KW-0408">Iron</keyword>
<comment type="similarity">
    <text evidence="5">Belongs to the dihydropyrimidine dehydrogenase family.</text>
</comment>
<sequence>MADLSINLAGIRSPNPFWLASAPPTNTGYQVQRAFEAGWGGAVWKTLGEPIINTSSRFAAVHFGGQRVAGFNNIELISDRPLEVNLREIAETKKRFPDRAVVASLMVEPKREKWHEIVKKVEAAGVDGLELNFGCPHGMAERGMGAASGQQPDLVELQTMWVKEVATTPVIVKLTPNITDITATARAAVRGGADAISLINTINSLAGVDLDSWNTVPHVGGKGAHGGYCGPAVKPIALNMVAECARHPEVGVPISGIGGISDWRDTAEFLLMGATGVQVCTAAMHHGFRIVEDMIEGLNDYLDEKGLQSVAELVGQTVPRYSDWGNLDLNYKVVARINRDVCINCNKCHIACEDTSHQCIDMLTDPSGAYLEVVEEDCVGCNLCSIVCPVDGAIEMIELAPEQESVTWNERQSAISLLQSVHNPSAKEAIS</sequence>
<evidence type="ECO:0000256" key="7">
    <source>
        <dbReference type="ARBA" id="ARBA00011911"/>
    </source>
</evidence>
<feature type="domain" description="4Fe-4S ferredoxin-type" evidence="21">
    <location>
        <begin position="369"/>
        <end position="399"/>
    </location>
</feature>
<comment type="subunit">
    <text evidence="6">Homodimer.</text>
</comment>
<evidence type="ECO:0000259" key="21">
    <source>
        <dbReference type="PROSITE" id="PS51379"/>
    </source>
</evidence>
<dbReference type="PANTHER" id="PTHR43073:SF2">
    <property type="entry name" value="DIHYDROPYRIMIDINE DEHYDROGENASE [NADP(+)]"/>
    <property type="match status" value="1"/>
</dbReference>
<keyword evidence="23" id="KW-1185">Reference proteome</keyword>
<keyword evidence="11" id="KW-0560">Oxidoreductase</keyword>
<comment type="similarity">
    <text evidence="4">Belongs to the dihydroorotate dehydrogenase family. Type 1 subfamily.</text>
</comment>
<evidence type="ECO:0000256" key="8">
    <source>
        <dbReference type="ARBA" id="ARBA00022630"/>
    </source>
</evidence>
<dbReference type="GO" id="GO:0046872">
    <property type="term" value="F:metal ion binding"/>
    <property type="evidence" value="ECO:0007669"/>
    <property type="project" value="UniProtKB-KW"/>
</dbReference>
<dbReference type="GO" id="GO:0051536">
    <property type="term" value="F:iron-sulfur cluster binding"/>
    <property type="evidence" value="ECO:0007669"/>
    <property type="project" value="UniProtKB-KW"/>
</dbReference>
<evidence type="ECO:0000256" key="2">
    <source>
        <dbReference type="ARBA" id="ARBA00001917"/>
    </source>
</evidence>
<protein>
    <recommendedName>
        <fullName evidence="15">Dihydrothymine dehydrogenase</fullName>
        <ecNumber evidence="20">1.3.1.1</ecNumber>
        <ecNumber evidence="7">1.3.98.1</ecNumber>
    </recommendedName>
    <alternativeName>
        <fullName evidence="14">Dihydrouracil dehydrogenase</fullName>
    </alternativeName>
</protein>
<dbReference type="Pfam" id="PF14697">
    <property type="entry name" value="Fer4_21"/>
    <property type="match status" value="1"/>
</dbReference>
<dbReference type="InterPro" id="IPR005720">
    <property type="entry name" value="Dihydroorotate_DH_cat"/>
</dbReference>
<comment type="subunit">
    <text evidence="19">Heterotetramer of 2 PreA and 2 PreT subunits.</text>
</comment>
<dbReference type="SUPFAM" id="SSF54862">
    <property type="entry name" value="4Fe-4S ferredoxins"/>
    <property type="match status" value="1"/>
</dbReference>
<comment type="cofactor">
    <cofactor evidence="2">
        <name>FMN</name>
        <dbReference type="ChEBI" id="CHEBI:58210"/>
    </cofactor>
</comment>
<evidence type="ECO:0000256" key="11">
    <source>
        <dbReference type="ARBA" id="ARBA00023002"/>
    </source>
</evidence>
<dbReference type="PROSITE" id="PS51379">
    <property type="entry name" value="4FE4S_FER_2"/>
    <property type="match status" value="2"/>
</dbReference>
<dbReference type="GO" id="GO:0004159">
    <property type="term" value="F:dihydropyrimidine dehydrogenase (NAD+) activity"/>
    <property type="evidence" value="ECO:0007669"/>
    <property type="project" value="UniProtKB-EC"/>
</dbReference>
<evidence type="ECO:0000313" key="23">
    <source>
        <dbReference type="Proteomes" id="UP000198538"/>
    </source>
</evidence>
<evidence type="ECO:0000256" key="20">
    <source>
        <dbReference type="ARBA" id="ARBA00049728"/>
    </source>
</evidence>
<evidence type="ECO:0000256" key="12">
    <source>
        <dbReference type="ARBA" id="ARBA00023004"/>
    </source>
</evidence>
<dbReference type="GO" id="GO:1990663">
    <property type="term" value="F:dihydroorotate dehydrogenase (fumarate) activity"/>
    <property type="evidence" value="ECO:0007669"/>
    <property type="project" value="UniProtKB-EC"/>
</dbReference>
<comment type="pathway">
    <text evidence="3">Pyrimidine metabolism; UMP biosynthesis via de novo pathway.</text>
</comment>
<accession>A0A1G5K344</accession>
<comment type="catalytic activity">
    <reaction evidence="17">
        <text>5,6-dihydrouracil + NAD(+) = uracil + NADH + H(+)</text>
        <dbReference type="Rhea" id="RHEA:20189"/>
        <dbReference type="ChEBI" id="CHEBI:15378"/>
        <dbReference type="ChEBI" id="CHEBI:15901"/>
        <dbReference type="ChEBI" id="CHEBI:17568"/>
        <dbReference type="ChEBI" id="CHEBI:57540"/>
        <dbReference type="ChEBI" id="CHEBI:57945"/>
        <dbReference type="EC" id="1.3.1.1"/>
    </reaction>
</comment>
<dbReference type="EC" id="1.3.98.1" evidence="7"/>
<dbReference type="NCBIfam" id="NF006183">
    <property type="entry name" value="PRK08318.1"/>
    <property type="match status" value="1"/>
</dbReference>
<dbReference type="Gene3D" id="3.20.20.70">
    <property type="entry name" value="Aldolase class I"/>
    <property type="match status" value="1"/>
</dbReference>
<dbReference type="EMBL" id="FMVM01000013">
    <property type="protein sequence ID" value="SCY95102.1"/>
    <property type="molecule type" value="Genomic_DNA"/>
</dbReference>
<evidence type="ECO:0000256" key="19">
    <source>
        <dbReference type="ARBA" id="ARBA00049714"/>
    </source>
</evidence>
<dbReference type="Proteomes" id="UP000198538">
    <property type="component" value="Unassembled WGS sequence"/>
</dbReference>
<evidence type="ECO:0000256" key="5">
    <source>
        <dbReference type="ARBA" id="ARBA00010804"/>
    </source>
</evidence>
<name>A0A1G5K344_9BACL</name>
<evidence type="ECO:0000256" key="10">
    <source>
        <dbReference type="ARBA" id="ARBA00022723"/>
    </source>
</evidence>
<comment type="catalytic activity">
    <reaction evidence="16">
        <text>5,6-dihydrothymine + NAD(+) = thymine + NADH + H(+)</text>
        <dbReference type="Rhea" id="RHEA:28791"/>
        <dbReference type="ChEBI" id="CHEBI:15378"/>
        <dbReference type="ChEBI" id="CHEBI:17821"/>
        <dbReference type="ChEBI" id="CHEBI:27468"/>
        <dbReference type="ChEBI" id="CHEBI:57540"/>
        <dbReference type="ChEBI" id="CHEBI:57945"/>
        <dbReference type="EC" id="1.3.1.1"/>
    </reaction>
</comment>
<dbReference type="PROSITE" id="PS00198">
    <property type="entry name" value="4FE4S_FER_1"/>
    <property type="match status" value="1"/>
</dbReference>
<evidence type="ECO:0000256" key="17">
    <source>
        <dbReference type="ARBA" id="ARBA00048792"/>
    </source>
</evidence>
<evidence type="ECO:0000256" key="16">
    <source>
        <dbReference type="ARBA" id="ARBA00047685"/>
    </source>
</evidence>
<evidence type="ECO:0000256" key="18">
    <source>
        <dbReference type="ARBA" id="ARBA00049578"/>
    </source>
</evidence>
<dbReference type="STRING" id="582692.SAMN05720606_11325"/>
<reference evidence="23" key="1">
    <citation type="submission" date="2016-10" db="EMBL/GenBank/DDBJ databases">
        <authorList>
            <person name="Varghese N."/>
            <person name="Submissions S."/>
        </authorList>
    </citation>
    <scope>NUCLEOTIDE SEQUENCE [LARGE SCALE GENOMIC DNA]</scope>
    <source>
        <strain evidence="23">BL9</strain>
    </source>
</reference>
<dbReference type="Pfam" id="PF01180">
    <property type="entry name" value="DHO_dh"/>
    <property type="match status" value="1"/>
</dbReference>
<gene>
    <name evidence="22" type="ORF">SAMN05720606_11325</name>
</gene>
<evidence type="ECO:0000256" key="4">
    <source>
        <dbReference type="ARBA" id="ARBA00008008"/>
    </source>
</evidence>